<evidence type="ECO:0000313" key="2">
    <source>
        <dbReference type="Proteomes" id="UP000195221"/>
    </source>
</evidence>
<accession>A0A242M4X2</accession>
<dbReference type="EMBL" id="NBTZ01000176">
    <property type="protein sequence ID" value="OTP65658.1"/>
    <property type="molecule type" value="Genomic_DNA"/>
</dbReference>
<dbReference type="Proteomes" id="UP000195221">
    <property type="component" value="Unassembled WGS sequence"/>
</dbReference>
<protein>
    <recommendedName>
        <fullName evidence="3">Sel1 repeat family protein</fullName>
    </recommendedName>
</protein>
<evidence type="ECO:0000313" key="1">
    <source>
        <dbReference type="EMBL" id="OTP65658.1"/>
    </source>
</evidence>
<dbReference type="Gene3D" id="1.25.40.10">
    <property type="entry name" value="Tetratricopeptide repeat domain"/>
    <property type="match status" value="1"/>
</dbReference>
<proteinExistence type="predicted"/>
<dbReference type="AlphaFoldDB" id="A0A242M4X2"/>
<gene>
    <name evidence="1" type="ORF">PAMC26577_39105</name>
</gene>
<reference evidence="1 2" key="1">
    <citation type="submission" date="2017-03" db="EMBL/GenBank/DDBJ databases">
        <title>Genome analysis of strain PAMC 26577.</title>
        <authorList>
            <person name="Oh H.-M."/>
            <person name="Yang J.-A."/>
        </authorList>
    </citation>
    <scope>NUCLEOTIDE SEQUENCE [LARGE SCALE GENOMIC DNA]</scope>
    <source>
        <strain evidence="1 2">PAMC 26577</strain>
    </source>
</reference>
<organism evidence="1 2">
    <name type="scientific">Caballeronia sordidicola</name>
    <name type="common">Burkholderia sordidicola</name>
    <dbReference type="NCBI Taxonomy" id="196367"/>
    <lineage>
        <taxon>Bacteria</taxon>
        <taxon>Pseudomonadati</taxon>
        <taxon>Pseudomonadota</taxon>
        <taxon>Betaproteobacteria</taxon>
        <taxon>Burkholderiales</taxon>
        <taxon>Burkholderiaceae</taxon>
        <taxon>Caballeronia</taxon>
    </lineage>
</organism>
<evidence type="ECO:0008006" key="3">
    <source>
        <dbReference type="Google" id="ProtNLM"/>
    </source>
</evidence>
<sequence length="145" mass="15876">MGRKLLMQIGIDKHPALRVTYALSLFAGTGGDSDPELANRILVDVLKDENAQDKLKGLSAAALGDSARLGRGEALDVELAKARYEMAFGFGHREAAQTLALYWENRWGCTASGDSVPNRTIAQKWYKRCGENNQKILQTVSPVAR</sequence>
<comment type="caution">
    <text evidence="1">The sequence shown here is derived from an EMBL/GenBank/DDBJ whole genome shotgun (WGS) entry which is preliminary data.</text>
</comment>
<dbReference type="InterPro" id="IPR011990">
    <property type="entry name" value="TPR-like_helical_dom_sf"/>
</dbReference>
<name>A0A242M4X2_CABSO</name>